<dbReference type="InterPro" id="IPR003593">
    <property type="entry name" value="AAA+_ATPase"/>
</dbReference>
<accession>A0A367XPJ9</accession>
<dbReference type="Pfam" id="PF14510">
    <property type="entry name" value="ABC_trans_N"/>
    <property type="match status" value="1"/>
</dbReference>
<dbReference type="GO" id="GO:0016020">
    <property type="term" value="C:membrane"/>
    <property type="evidence" value="ECO:0007669"/>
    <property type="project" value="UniProtKB-SubCell"/>
</dbReference>
<dbReference type="PANTHER" id="PTHR19241">
    <property type="entry name" value="ATP-BINDING CASSETTE TRANSPORTER"/>
    <property type="match status" value="1"/>
</dbReference>
<dbReference type="CDD" id="cd03233">
    <property type="entry name" value="ABCG_PDR_domain1"/>
    <property type="match status" value="1"/>
</dbReference>
<dbReference type="Pfam" id="PF19055">
    <property type="entry name" value="ABC2_membrane_7"/>
    <property type="match status" value="1"/>
</dbReference>
<dbReference type="InterPro" id="IPR034003">
    <property type="entry name" value="ABCG_PDR_2"/>
</dbReference>
<keyword evidence="8 11" id="KW-1133">Transmembrane helix</keyword>
<evidence type="ECO:0000256" key="1">
    <source>
        <dbReference type="ARBA" id="ARBA00004141"/>
    </source>
</evidence>
<feature type="transmembrane region" description="Helical" evidence="11">
    <location>
        <begin position="1458"/>
        <end position="1479"/>
    </location>
</feature>
<dbReference type="CDD" id="cd03232">
    <property type="entry name" value="ABCG_PDR_domain2"/>
    <property type="match status" value="1"/>
</dbReference>
<dbReference type="GO" id="GO:1990961">
    <property type="term" value="P:xenobiotic detoxification by transmembrane export across the plasma membrane"/>
    <property type="evidence" value="ECO:0007669"/>
    <property type="project" value="UniProtKB-ARBA"/>
</dbReference>
<feature type="transmembrane region" description="Helical" evidence="11">
    <location>
        <begin position="1197"/>
        <end position="1215"/>
    </location>
</feature>
<dbReference type="GO" id="GO:0140359">
    <property type="term" value="F:ABC-type transporter activity"/>
    <property type="evidence" value="ECO:0007669"/>
    <property type="project" value="InterPro"/>
</dbReference>
<dbReference type="OrthoDB" id="245989at2759"/>
<evidence type="ECO:0000256" key="3">
    <source>
        <dbReference type="ARBA" id="ARBA00022448"/>
    </source>
</evidence>
<keyword evidence="14" id="KW-1185">Reference proteome</keyword>
<dbReference type="Gene3D" id="3.40.50.300">
    <property type="entry name" value="P-loop containing nucleotide triphosphate hydrolases"/>
    <property type="match status" value="2"/>
</dbReference>
<gene>
    <name evidence="13" type="primary">SNQ2_3</name>
    <name evidence="13" type="ORF">Cantr_03747</name>
</gene>
<dbReference type="Pfam" id="PF06422">
    <property type="entry name" value="PDR_CDR"/>
    <property type="match status" value="1"/>
</dbReference>
<organism evidence="13 14">
    <name type="scientific">Candida viswanathii</name>
    <dbReference type="NCBI Taxonomy" id="5486"/>
    <lineage>
        <taxon>Eukaryota</taxon>
        <taxon>Fungi</taxon>
        <taxon>Dikarya</taxon>
        <taxon>Ascomycota</taxon>
        <taxon>Saccharomycotina</taxon>
        <taxon>Pichiomycetes</taxon>
        <taxon>Debaryomycetaceae</taxon>
        <taxon>Candida/Lodderomyces clade</taxon>
        <taxon>Candida</taxon>
    </lineage>
</organism>
<feature type="transmembrane region" description="Helical" evidence="11">
    <location>
        <begin position="647"/>
        <end position="669"/>
    </location>
</feature>
<dbReference type="InterPro" id="IPR010929">
    <property type="entry name" value="PDR_CDR_ABC"/>
</dbReference>
<keyword evidence="5" id="KW-0677">Repeat</keyword>
<dbReference type="InterPro" id="IPR027417">
    <property type="entry name" value="P-loop_NTPase"/>
</dbReference>
<keyword evidence="7" id="KW-0067">ATP-binding</keyword>
<evidence type="ECO:0000259" key="12">
    <source>
        <dbReference type="PROSITE" id="PS50893"/>
    </source>
</evidence>
<feature type="transmembrane region" description="Helical" evidence="11">
    <location>
        <begin position="621"/>
        <end position="641"/>
    </location>
</feature>
<dbReference type="PROSITE" id="PS50893">
    <property type="entry name" value="ABC_TRANSPORTER_2"/>
    <property type="match status" value="2"/>
</dbReference>
<dbReference type="SMART" id="SM00382">
    <property type="entry name" value="AAA"/>
    <property type="match status" value="2"/>
</dbReference>
<feature type="domain" description="ABC transporter" evidence="12">
    <location>
        <begin position="147"/>
        <end position="398"/>
    </location>
</feature>
<evidence type="ECO:0000256" key="11">
    <source>
        <dbReference type="SAM" id="Phobius"/>
    </source>
</evidence>
<dbReference type="GO" id="GO:0005524">
    <property type="term" value="F:ATP binding"/>
    <property type="evidence" value="ECO:0007669"/>
    <property type="project" value="UniProtKB-KW"/>
</dbReference>
<evidence type="ECO:0000256" key="2">
    <source>
        <dbReference type="ARBA" id="ARBA00006012"/>
    </source>
</evidence>
<protein>
    <submittedName>
        <fullName evidence="13">Protein SNQ2</fullName>
    </submittedName>
</protein>
<evidence type="ECO:0000256" key="9">
    <source>
        <dbReference type="ARBA" id="ARBA00023136"/>
    </source>
</evidence>
<dbReference type="InterPro" id="IPR034001">
    <property type="entry name" value="ABCG_PDR_1"/>
</dbReference>
<evidence type="ECO:0000256" key="8">
    <source>
        <dbReference type="ARBA" id="ARBA00022989"/>
    </source>
</evidence>
<comment type="similarity">
    <text evidence="2">Belongs to the ABC transporter superfamily. ABCG family. PDR (TC 3.A.1.205) subfamily.</text>
</comment>
<dbReference type="InterPro" id="IPR003439">
    <property type="entry name" value="ABC_transporter-like_ATP-bd"/>
</dbReference>
<evidence type="ECO:0000256" key="7">
    <source>
        <dbReference type="ARBA" id="ARBA00022840"/>
    </source>
</evidence>
<name>A0A367XPJ9_9ASCO</name>
<feature type="transmembrane region" description="Helical" evidence="11">
    <location>
        <begin position="507"/>
        <end position="529"/>
    </location>
</feature>
<feature type="transmembrane region" description="Helical" evidence="11">
    <location>
        <begin position="1306"/>
        <end position="1329"/>
    </location>
</feature>
<evidence type="ECO:0000256" key="10">
    <source>
        <dbReference type="SAM" id="MobiDB-lite"/>
    </source>
</evidence>
<sequence>MTVELDEYSTASSIAEYDAHYHAQQNQQHVQENPILEGDYDDNDEESRRLHLVRTISAIEGHDFDEKLDSISREISKQVTNKEGDFQLKTDEFNLGKTLANFVYFAKKQGIMLRKSGVTFQDLSVYGVDDSVAIVPTVMDLIKGPVVGVINAVKKMRAPHRQILKSFNGYAKPGDMVLVLGRPGAGCSTLLKTLSGTDFDLYKKFEGDVRYDGLPQKEMIKMFKNDLIYNPELDIHFPHLTVDETLSFAIACKTPNIRINGVTRKQFVNAKKEILATVFGLRHTYLTKVGNDYVRGVFGGERKRVSIAEALACQGSIYCWDNATRGLDASTALEFAQAIRTSTKLLKTTAFITIYQAGENIYEKFDKVTIIYDGHQIYYGPADKARKYFEDMGWERPPRQSTAEFLTAITDPIGRFPKKGWENKVPRTAEDFENYWLNSSEYKQLLQEIDDYNNQIDEDEVRREYYESVAQEKMKGSRKSSPFTISYMEQLKLCLIRSYQRIKGDKAYTVTLVTAAVSQAFVAGSLYYNTPDDVSGAFSRGGCIFFAVLFMSLMGLAEISASFSNRPILMKQKNYSMYHPSADALSQFVMSIPISLFVNVFFVIILYFLANLARDAGKFFICYLFVFLLHLTMGAMFQAVAAIHKTIAGANGLGGIFMLASLMYSSYLIQRPSMHGYSRWISYINPVLYAFEAIIASEFHKRRMQCTSEYLTPSGPGYENLGPGEQVCAFTGSEPGQNWVSGDKYLTVSYTYKFIHVWRNFAILIGFLAFFLTINALGTEYIKPITGGGDKLLFLKGKVPDHITIPTEKQAGDIEASGEPSTSTLLEKVPPSDDEPIEGKHDEALATNDIYVWKNVDYIIPYEGKQRQLLKDVSGYCIPGTLTALMGESGAGKTTLLNVLAQRIDFGTITGDMLVNGRPLDSSFSRRTGYVQQQDIHAEELTVRESLQFAARLRRSNDVSDEEKLDYVEKIIDVLNMTGYADAIVGKLGNGLNVEQRKKLSIGVELVAKPSLLLFLDEPTSGLDSQSAWSIVKILRSLANSGQSILCTIHQPSATLFEEFDRLLLLKKGGIVTYFGDIGPRSSVILDYFERNGARHCSDHENPAEYILEAIGAGATASTSFDWGEIWANSPEKIVADKKRDELIEESSKKAVGTGSEKEDKKLREKYATPYWYQFRYTLQRSTTTLWRLPDYCLSKLGMMAASGLFIGLVTFYNLKRTYTGSRNGLFCGFLTVVVAAPIANMLMERFSYLRATFEARELLSNTYHWSLLIISDILPEIPYLFVGGVFYFVCVYFPATRSAGSEAGIFYFTQGIFLQLFTITFSAMVLYISPDLESASVIFSFLYTFVVAFSGVVQPVNLMPGFWTFMNKLSPYTYFIQNLVSAFIHGRTIRCTESELARFNPPSGQTCGEYAAEFLSRKPGYLVDSNATSNCAYCLYSNADEYLWSVLIKYSYRWRNVGFYFAYLVFNVGFCLFLYYFIRYKKVLKGMGGLLQILGKFKK</sequence>
<evidence type="ECO:0000313" key="13">
    <source>
        <dbReference type="EMBL" id="RCK54751.1"/>
    </source>
</evidence>
<dbReference type="Pfam" id="PF00005">
    <property type="entry name" value="ABC_tran"/>
    <property type="match status" value="2"/>
</dbReference>
<dbReference type="EMBL" id="QLNQ01000030">
    <property type="protein sequence ID" value="RCK54751.1"/>
    <property type="molecule type" value="Genomic_DNA"/>
</dbReference>
<dbReference type="GO" id="GO:0016887">
    <property type="term" value="F:ATP hydrolysis activity"/>
    <property type="evidence" value="ECO:0007669"/>
    <property type="project" value="InterPro"/>
</dbReference>
<dbReference type="Pfam" id="PF01061">
    <property type="entry name" value="ABC2_membrane"/>
    <property type="match status" value="2"/>
</dbReference>
<evidence type="ECO:0000256" key="6">
    <source>
        <dbReference type="ARBA" id="ARBA00022741"/>
    </source>
</evidence>
<keyword evidence="6" id="KW-0547">Nucleotide-binding</keyword>
<dbReference type="FunFam" id="3.40.50.300:FF:000054">
    <property type="entry name" value="ABC multidrug transporter atrF"/>
    <property type="match status" value="1"/>
</dbReference>
<keyword evidence="3" id="KW-0813">Transport</keyword>
<feature type="domain" description="ABC transporter" evidence="12">
    <location>
        <begin position="845"/>
        <end position="1093"/>
    </location>
</feature>
<feature type="transmembrane region" description="Helical" evidence="11">
    <location>
        <begin position="1335"/>
        <end position="1354"/>
    </location>
</feature>
<feature type="transmembrane region" description="Helical" evidence="11">
    <location>
        <begin position="541"/>
        <end position="564"/>
    </location>
</feature>
<feature type="transmembrane region" description="Helical" evidence="11">
    <location>
        <begin position="757"/>
        <end position="777"/>
    </location>
</feature>
<keyword evidence="9 11" id="KW-0472">Membrane</keyword>
<evidence type="ECO:0000256" key="5">
    <source>
        <dbReference type="ARBA" id="ARBA00022737"/>
    </source>
</evidence>
<dbReference type="InterPro" id="IPR043926">
    <property type="entry name" value="ABCG_dom"/>
</dbReference>
<dbReference type="Proteomes" id="UP000253472">
    <property type="component" value="Unassembled WGS sequence"/>
</dbReference>
<dbReference type="InterPro" id="IPR013525">
    <property type="entry name" value="ABC2_TM"/>
</dbReference>
<dbReference type="SUPFAM" id="SSF52540">
    <property type="entry name" value="P-loop containing nucleoside triphosphate hydrolases"/>
    <property type="match status" value="2"/>
</dbReference>
<keyword evidence="4 11" id="KW-0812">Transmembrane</keyword>
<feature type="transmembrane region" description="Helical" evidence="11">
    <location>
        <begin position="1227"/>
        <end position="1244"/>
    </location>
</feature>
<comment type="caution">
    <text evidence="13">The sequence shown here is derived from an EMBL/GenBank/DDBJ whole genome shotgun (WGS) entry which is preliminary data.</text>
</comment>
<dbReference type="InterPro" id="IPR029481">
    <property type="entry name" value="ABC_trans_N"/>
</dbReference>
<proteinExistence type="inferred from homology"/>
<evidence type="ECO:0000256" key="4">
    <source>
        <dbReference type="ARBA" id="ARBA00022692"/>
    </source>
</evidence>
<dbReference type="STRING" id="5486.A0A367XPJ9"/>
<reference evidence="13 14" key="1">
    <citation type="submission" date="2018-06" db="EMBL/GenBank/DDBJ databases">
        <title>Whole genome sequencing of Candida tropicalis (genome annotated by CSBL at Korea University).</title>
        <authorList>
            <person name="Ahn J."/>
        </authorList>
    </citation>
    <scope>NUCLEOTIDE SEQUENCE [LARGE SCALE GENOMIC DNA]</scope>
    <source>
        <strain evidence="13 14">ATCC 20962</strain>
    </source>
</reference>
<evidence type="ECO:0000313" key="14">
    <source>
        <dbReference type="Proteomes" id="UP000253472"/>
    </source>
</evidence>
<feature type="transmembrane region" description="Helical" evidence="11">
    <location>
        <begin position="584"/>
        <end position="609"/>
    </location>
</feature>
<comment type="subcellular location">
    <subcellularLocation>
        <location evidence="1">Membrane</location>
        <topology evidence="1">Multi-pass membrane protein</topology>
    </subcellularLocation>
</comment>
<feature type="transmembrane region" description="Helical" evidence="11">
    <location>
        <begin position="1264"/>
        <end position="1294"/>
    </location>
</feature>
<feature type="region of interest" description="Disordered" evidence="10">
    <location>
        <begin position="809"/>
        <end position="839"/>
    </location>
</feature>